<dbReference type="OrthoDB" id="4306342at2759"/>
<gene>
    <name evidence="2" type="ORF">PMG11_03527</name>
</gene>
<dbReference type="STRING" id="104259.A0A0F7VFW9"/>
<dbReference type="SUPFAM" id="SSF48403">
    <property type="entry name" value="Ankyrin repeat"/>
    <property type="match status" value="2"/>
</dbReference>
<evidence type="ECO:0000313" key="3">
    <source>
        <dbReference type="Proteomes" id="UP000042958"/>
    </source>
</evidence>
<proteinExistence type="predicted"/>
<evidence type="ECO:0000256" key="1">
    <source>
        <dbReference type="PROSITE-ProRule" id="PRU00023"/>
    </source>
</evidence>
<dbReference type="InterPro" id="IPR002110">
    <property type="entry name" value="Ankyrin_rpt"/>
</dbReference>
<dbReference type="EMBL" id="CDHK01000003">
    <property type="protein sequence ID" value="CEO58825.1"/>
    <property type="molecule type" value="Genomic_DNA"/>
</dbReference>
<dbReference type="Proteomes" id="UP000042958">
    <property type="component" value="Unassembled WGS sequence"/>
</dbReference>
<accession>A0A0F7VFW9</accession>
<keyword evidence="3" id="KW-1185">Reference proteome</keyword>
<sequence>MSIPTMPNDVILLIGQQSQSQADLHALVRTSRCFYLLLKHLLYQHNLNYHDGDGILQAAKLGSIPAVAQFIKEGYPVKDRPSHEGEHPQVSGFTIPSPCTCYMEHPILYAAEYGHTELVRYLLVSCPGPEEFKNNLGETPIHLAARSGSLSVIKALLNEGGAKVSMLDTNFTLAPIKEAAVNGHTHVVEYLLLDTLNKHDYASSLLPFAAASGNIALVSMLLDLGAQINHKYVERQAPRKALNSRGRGYESTALSVAVSYGDVTMVKHLLSHGADVNLQTGFRTPGRTPLYMALEKNDNEVGKVLLAHGADTDDEHVREAIYQRNKIALKMLLAKHKMYECPINLLDVAAATEDTEIFQILLDAGFNEEAALLEAINRGQEEIVTLLLAHGTDHDLPSLCKSAVGVVIANRDVGLMRVLLRYGAHAYPEDLEAARLFAPEHILKLAEKFPLHSRRKRDMYPGPFVAYNASQEGWLLVDQDWGSTRRRLW</sequence>
<dbReference type="Pfam" id="PF12796">
    <property type="entry name" value="Ank_2"/>
    <property type="match status" value="2"/>
</dbReference>
<dbReference type="SMART" id="SM00248">
    <property type="entry name" value="ANK"/>
    <property type="match status" value="7"/>
</dbReference>
<feature type="repeat" description="ANK" evidence="1">
    <location>
        <begin position="136"/>
        <end position="169"/>
    </location>
</feature>
<dbReference type="PROSITE" id="PS50088">
    <property type="entry name" value="ANK_REPEAT"/>
    <property type="match status" value="3"/>
</dbReference>
<name>A0A0F7VFW9_PENBI</name>
<dbReference type="Gene3D" id="1.25.40.20">
    <property type="entry name" value="Ankyrin repeat-containing domain"/>
    <property type="match status" value="2"/>
</dbReference>
<dbReference type="InterPro" id="IPR036770">
    <property type="entry name" value="Ankyrin_rpt-contain_sf"/>
</dbReference>
<dbReference type="PRINTS" id="PR01415">
    <property type="entry name" value="ANKYRIN"/>
</dbReference>
<protein>
    <submittedName>
        <fullName evidence="2">Uncharacterized protein</fullName>
    </submittedName>
</protein>
<reference evidence="3" key="1">
    <citation type="journal article" date="2015" name="Genome Announc.">
        <title>Draft genome sequence of the fungus Penicillium brasilianum MG11.</title>
        <authorList>
            <person name="Horn F."/>
            <person name="Linde J."/>
            <person name="Mattern D.J."/>
            <person name="Walther G."/>
            <person name="Guthke R."/>
            <person name="Brakhage A.A."/>
            <person name="Valiante V."/>
        </authorList>
    </citation>
    <scope>NUCLEOTIDE SEQUENCE [LARGE SCALE GENOMIC DNA]</scope>
    <source>
        <strain evidence="3">MG11</strain>
    </source>
</reference>
<dbReference type="AlphaFoldDB" id="A0A0F7VFW9"/>
<dbReference type="PROSITE" id="PS50297">
    <property type="entry name" value="ANK_REP_REGION"/>
    <property type="match status" value="3"/>
</dbReference>
<dbReference type="InterPro" id="IPR051616">
    <property type="entry name" value="Cul2-RING_E3_ligase_SR"/>
</dbReference>
<dbReference type="PANTHER" id="PTHR46224">
    <property type="entry name" value="ANKYRIN REPEAT FAMILY PROTEIN"/>
    <property type="match status" value="1"/>
</dbReference>
<feature type="repeat" description="ANK" evidence="1">
    <location>
        <begin position="249"/>
        <end position="281"/>
    </location>
</feature>
<keyword evidence="1" id="KW-0040">ANK repeat</keyword>
<organism evidence="2 3">
    <name type="scientific">Penicillium brasilianum</name>
    <dbReference type="NCBI Taxonomy" id="104259"/>
    <lineage>
        <taxon>Eukaryota</taxon>
        <taxon>Fungi</taxon>
        <taxon>Dikarya</taxon>
        <taxon>Ascomycota</taxon>
        <taxon>Pezizomycotina</taxon>
        <taxon>Eurotiomycetes</taxon>
        <taxon>Eurotiomycetidae</taxon>
        <taxon>Eurotiales</taxon>
        <taxon>Aspergillaceae</taxon>
        <taxon>Penicillium</taxon>
    </lineage>
</organism>
<feature type="repeat" description="ANK" evidence="1">
    <location>
        <begin position="285"/>
        <end position="317"/>
    </location>
</feature>
<dbReference type="PANTHER" id="PTHR46224:SF6">
    <property type="entry name" value="ANKYRIN REPEAT FAMILY PROTEIN"/>
    <property type="match status" value="1"/>
</dbReference>
<evidence type="ECO:0000313" key="2">
    <source>
        <dbReference type="EMBL" id="CEO58825.1"/>
    </source>
</evidence>